<dbReference type="EMBL" id="JSAN01000122">
    <property type="protein sequence ID" value="KIC71011.1"/>
    <property type="molecule type" value="Genomic_DNA"/>
</dbReference>
<name>A0A0C1JK81_9BACT</name>
<organism evidence="2 3">
    <name type="scientific">Candidatus Protochlamydia amoebophila</name>
    <dbReference type="NCBI Taxonomy" id="362787"/>
    <lineage>
        <taxon>Bacteria</taxon>
        <taxon>Pseudomonadati</taxon>
        <taxon>Chlamydiota</taxon>
        <taxon>Chlamydiia</taxon>
        <taxon>Parachlamydiales</taxon>
        <taxon>Parachlamydiaceae</taxon>
        <taxon>Candidatus Protochlamydia</taxon>
    </lineage>
</organism>
<dbReference type="AlphaFoldDB" id="A0A0C1JK81"/>
<evidence type="ECO:0000259" key="1">
    <source>
        <dbReference type="Pfam" id="PF13612"/>
    </source>
</evidence>
<sequence>MEMLLMFLLPKLCRKGFLGNYLVIRGSISKEFSKKLLEQGLERLTTIRSNRKQNLIKLKDKIRRKQAIIETVNDQLKNISQIEQTRHRNAENFLINLLAGIVAYTHQPKKPSIKLAEQHRLLLMAGCLKTQNLG</sequence>
<gene>
    <name evidence="2" type="ORF">DB44_EZ00030</name>
</gene>
<comment type="caution">
    <text evidence="2">The sequence shown here is derived from an EMBL/GenBank/DDBJ whole genome shotgun (WGS) entry which is preliminary data.</text>
</comment>
<evidence type="ECO:0000313" key="2">
    <source>
        <dbReference type="EMBL" id="KIC71011.1"/>
    </source>
</evidence>
<dbReference type="Pfam" id="PF13612">
    <property type="entry name" value="DDE_Tnp_1_3"/>
    <property type="match status" value="1"/>
</dbReference>
<accession>A0A0C1JK81</accession>
<feature type="domain" description="Transposase DDE" evidence="1">
    <location>
        <begin position="15"/>
        <end position="89"/>
    </location>
</feature>
<dbReference type="Proteomes" id="UP000031465">
    <property type="component" value="Unassembled WGS sequence"/>
</dbReference>
<dbReference type="PATRIC" id="fig|362787.3.peg.1778"/>
<evidence type="ECO:0000313" key="3">
    <source>
        <dbReference type="Proteomes" id="UP000031465"/>
    </source>
</evidence>
<dbReference type="InterPro" id="IPR025668">
    <property type="entry name" value="Tnp_DDE_dom"/>
</dbReference>
<proteinExistence type="predicted"/>
<reference evidence="2 3" key="1">
    <citation type="journal article" date="2014" name="Mol. Biol. Evol.">
        <title>Massive expansion of Ubiquitination-related gene families within the Chlamydiae.</title>
        <authorList>
            <person name="Domman D."/>
            <person name="Collingro A."/>
            <person name="Lagkouvardos I."/>
            <person name="Gehre L."/>
            <person name="Weinmaier T."/>
            <person name="Rattei T."/>
            <person name="Subtil A."/>
            <person name="Horn M."/>
        </authorList>
    </citation>
    <scope>NUCLEOTIDE SEQUENCE [LARGE SCALE GENOMIC DNA]</scope>
    <source>
        <strain evidence="2 3">EI2</strain>
    </source>
</reference>
<protein>
    <recommendedName>
        <fullName evidence="1">Transposase DDE domain-containing protein</fullName>
    </recommendedName>
</protein>